<dbReference type="Pfam" id="PF06071">
    <property type="entry name" value="YchF-GTPase_C"/>
    <property type="match status" value="1"/>
</dbReference>
<dbReference type="Gene3D" id="3.10.20.30">
    <property type="match status" value="1"/>
</dbReference>
<organism evidence="3 4">
    <name type="scientific">Vicia faba</name>
    <name type="common">Broad bean</name>
    <name type="synonym">Faba vulgaris</name>
    <dbReference type="NCBI Taxonomy" id="3906"/>
    <lineage>
        <taxon>Eukaryota</taxon>
        <taxon>Viridiplantae</taxon>
        <taxon>Streptophyta</taxon>
        <taxon>Embryophyta</taxon>
        <taxon>Tracheophyta</taxon>
        <taxon>Spermatophyta</taxon>
        <taxon>Magnoliopsida</taxon>
        <taxon>eudicotyledons</taxon>
        <taxon>Gunneridae</taxon>
        <taxon>Pentapetalae</taxon>
        <taxon>rosids</taxon>
        <taxon>fabids</taxon>
        <taxon>Fabales</taxon>
        <taxon>Fabaceae</taxon>
        <taxon>Papilionoideae</taxon>
        <taxon>50 kb inversion clade</taxon>
        <taxon>NPAAA clade</taxon>
        <taxon>Hologalegina</taxon>
        <taxon>IRL clade</taxon>
        <taxon>Fabeae</taxon>
        <taxon>Vicia</taxon>
    </lineage>
</organism>
<accession>A0AAV1A761</accession>
<feature type="region of interest" description="Disordered" evidence="1">
    <location>
        <begin position="367"/>
        <end position="406"/>
    </location>
</feature>
<evidence type="ECO:0000313" key="4">
    <source>
        <dbReference type="Proteomes" id="UP001157006"/>
    </source>
</evidence>
<evidence type="ECO:0000313" key="3">
    <source>
        <dbReference type="EMBL" id="CAI8605902.1"/>
    </source>
</evidence>
<dbReference type="PANTHER" id="PTHR47531:SF2">
    <property type="entry name" value="RING_U-BOX SUPERFAMILY PROTEIN"/>
    <property type="match status" value="1"/>
</dbReference>
<gene>
    <name evidence="3" type="ORF">VFH_III204080</name>
</gene>
<dbReference type="EMBL" id="OX451738">
    <property type="protein sequence ID" value="CAI8605902.1"/>
    <property type="molecule type" value="Genomic_DNA"/>
</dbReference>
<sequence length="406" mass="45801">MVIRSKSSGIRVSLSEWWLVTSNESWLESVDLIEIENKIYARDVTGLMDNFPGFLVLIIDNDERVCDQNKVNGSDVTYTSNNEIDSDEAKSKSFRKFKPDEIPCMPSNIDLDEWSHTESRTSSIPSHASTTQSTNSMSQFLSQCSLIPGNISFKLSRTTSLGSSRPCPDSSQSLSMFNNEDELSLHNRNQTQQYRDDNRGQQAVNVDKHEKDTRAWTILEGMTAPQAARVIHSDFEKGFIRAEIVAYNDFVAAGSLAAAREKGLLRSEGKACCQKTPLYRSSKNTQKTLHNTASSSSSIQLQQPPIRRASYCNYHRATSIIVTGISPNLQQRQICNLASSSSTQILDRFHKYRELCNNIRMEFEKVNGGRRKKENDDDATTVRHGASEKRGSFAAPWLRKKRPRLK</sequence>
<evidence type="ECO:0000256" key="1">
    <source>
        <dbReference type="SAM" id="MobiDB-lite"/>
    </source>
</evidence>
<evidence type="ECO:0000259" key="2">
    <source>
        <dbReference type="Pfam" id="PF06071"/>
    </source>
</evidence>
<proteinExistence type="predicted"/>
<name>A0AAV1A761_VICFA</name>
<dbReference type="InterPro" id="IPR012676">
    <property type="entry name" value="TGS-like"/>
</dbReference>
<reference evidence="3 4" key="1">
    <citation type="submission" date="2023-01" db="EMBL/GenBank/DDBJ databases">
        <authorList>
            <person name="Kreplak J."/>
        </authorList>
    </citation>
    <scope>NUCLEOTIDE SEQUENCE [LARGE SCALE GENOMIC DNA]</scope>
</reference>
<dbReference type="InterPro" id="IPR013029">
    <property type="entry name" value="YchF_C"/>
</dbReference>
<dbReference type="AlphaFoldDB" id="A0AAV1A761"/>
<feature type="domain" description="YchF C-terminal" evidence="2">
    <location>
        <begin position="210"/>
        <end position="271"/>
    </location>
</feature>
<protein>
    <recommendedName>
        <fullName evidence="2">YchF C-terminal domain-containing protein</fullName>
    </recommendedName>
</protein>
<dbReference type="InterPro" id="IPR012675">
    <property type="entry name" value="Beta-grasp_dom_sf"/>
</dbReference>
<dbReference type="PANTHER" id="PTHR47531">
    <property type="entry name" value="RING/U-BOX SUPERFAMILY PROTEIN"/>
    <property type="match status" value="1"/>
</dbReference>
<keyword evidence="4" id="KW-1185">Reference proteome</keyword>
<feature type="region of interest" description="Disordered" evidence="1">
    <location>
        <begin position="283"/>
        <end position="302"/>
    </location>
</feature>
<dbReference type="SUPFAM" id="SSF81271">
    <property type="entry name" value="TGS-like"/>
    <property type="match status" value="1"/>
</dbReference>
<dbReference type="Proteomes" id="UP001157006">
    <property type="component" value="Chromosome 3"/>
</dbReference>